<feature type="region of interest" description="Disordered" evidence="1">
    <location>
        <begin position="1"/>
        <end position="28"/>
    </location>
</feature>
<feature type="compositionally biased region" description="Basic and acidic residues" evidence="1">
    <location>
        <begin position="13"/>
        <end position="23"/>
    </location>
</feature>
<feature type="region of interest" description="Disordered" evidence="1">
    <location>
        <begin position="357"/>
        <end position="419"/>
    </location>
</feature>
<evidence type="ECO:0000313" key="2">
    <source>
        <dbReference type="EMBL" id="CAD8373710.1"/>
    </source>
</evidence>
<name>A0A7S0ASX0_9DINO</name>
<feature type="compositionally biased region" description="Pro residues" evidence="1">
    <location>
        <begin position="384"/>
        <end position="395"/>
    </location>
</feature>
<accession>A0A7S0ASX0</accession>
<feature type="region of interest" description="Disordered" evidence="1">
    <location>
        <begin position="170"/>
        <end position="197"/>
    </location>
</feature>
<protein>
    <submittedName>
        <fullName evidence="2">Uncharacterized protein</fullName>
    </submittedName>
</protein>
<gene>
    <name evidence="2" type="ORF">PBAH0796_LOCUS21495</name>
</gene>
<evidence type="ECO:0000256" key="1">
    <source>
        <dbReference type="SAM" id="MobiDB-lite"/>
    </source>
</evidence>
<proteinExistence type="predicted"/>
<organism evidence="2">
    <name type="scientific">Pyrodinium bahamense</name>
    <dbReference type="NCBI Taxonomy" id="73915"/>
    <lineage>
        <taxon>Eukaryota</taxon>
        <taxon>Sar</taxon>
        <taxon>Alveolata</taxon>
        <taxon>Dinophyceae</taxon>
        <taxon>Gonyaulacales</taxon>
        <taxon>Pyrocystaceae</taxon>
        <taxon>Pyrodinium</taxon>
    </lineage>
</organism>
<reference evidence="2" key="1">
    <citation type="submission" date="2021-01" db="EMBL/GenBank/DDBJ databases">
        <authorList>
            <person name="Corre E."/>
            <person name="Pelletier E."/>
            <person name="Niang G."/>
            <person name="Scheremetjew M."/>
            <person name="Finn R."/>
            <person name="Kale V."/>
            <person name="Holt S."/>
            <person name="Cochrane G."/>
            <person name="Meng A."/>
            <person name="Brown T."/>
            <person name="Cohen L."/>
        </authorList>
    </citation>
    <scope>NUCLEOTIDE SEQUENCE</scope>
    <source>
        <strain evidence="2">Pbaha01</strain>
    </source>
</reference>
<sequence length="419" mass="43703">MAEAEATVATGDGESRDHRKDGDSFFLSPPGVQISEAAESVRLVAFERVEHILGQLGDSVDRQQIIDALREAVLLKVDARVALKAQELWTRARQMVSQLQQRHKESTGRLLEEVARCRERQHALEAENDTLKQGIQSLTARISLLKEVLHGQDVGAAFAAAAAAEGSAVPALPPTQAQQPSPDFLSPGPFATPQCDGGFSPSQAALEACGAEMAAAGGVDCLWGGAKLPEVPPFPFQAPVLPPPGTPLSLVDALGADAPTQPAPVAFPEAAPPPPPPGVAPHIGRDFSFAMRKADHAQEQDISAEVPWRDGSVEAWGHQWAGGAAAERALCEQQLGCAGSGGRLACELDEQREVPGAASQAEVSPTSKPWALRADASVFVPRGAEPPPQPAPQPASCPQGEEEATKAEGQADGLAGAPS</sequence>
<dbReference type="EMBL" id="HBEG01035141">
    <property type="protein sequence ID" value="CAD8373710.1"/>
    <property type="molecule type" value="Transcribed_RNA"/>
</dbReference>
<dbReference type="AlphaFoldDB" id="A0A7S0ASX0"/>